<gene>
    <name evidence="1" type="ORF">LEP1GSC029_0663</name>
</gene>
<proteinExistence type="predicted"/>
<protein>
    <submittedName>
        <fullName evidence="1">Uncharacterized protein</fullName>
    </submittedName>
</protein>
<evidence type="ECO:0000313" key="1">
    <source>
        <dbReference type="EMBL" id="EMY05055.1"/>
    </source>
</evidence>
<accession>A0A829D7V3</accession>
<evidence type="ECO:0000313" key="2">
    <source>
        <dbReference type="Proteomes" id="UP000012329"/>
    </source>
</evidence>
<comment type="caution">
    <text evidence="1">The sequence shown here is derived from an EMBL/GenBank/DDBJ whole genome shotgun (WGS) entry which is preliminary data.</text>
</comment>
<reference evidence="1 2" key="1">
    <citation type="submission" date="2013-02" db="EMBL/GenBank/DDBJ databases">
        <authorList>
            <person name="Harkins D.M."/>
            <person name="Durkin A.S."/>
            <person name="Brinkac L.M."/>
            <person name="Haft D.H."/>
            <person name="Selengut J.D."/>
            <person name="Sanka R."/>
            <person name="DePew J."/>
            <person name="Purushe J."/>
            <person name="Whelen A.C."/>
            <person name="Vinetz J.M."/>
            <person name="Sutton G.G."/>
            <person name="Nierman W.C."/>
            <person name="Fouts D.E."/>
        </authorList>
    </citation>
    <scope>NUCLEOTIDE SEQUENCE [LARGE SCALE GENOMIC DNA]</scope>
    <source>
        <strain evidence="1 2">2002000626</strain>
    </source>
</reference>
<dbReference type="AlphaFoldDB" id="A0A829D7V3"/>
<dbReference type="EMBL" id="AFJL02000098">
    <property type="protein sequence ID" value="EMY05055.1"/>
    <property type="molecule type" value="Genomic_DNA"/>
</dbReference>
<organism evidence="1 2">
    <name type="scientific">Leptospira interrogans str. 2002000626</name>
    <dbReference type="NCBI Taxonomy" id="996803"/>
    <lineage>
        <taxon>Bacteria</taxon>
        <taxon>Pseudomonadati</taxon>
        <taxon>Spirochaetota</taxon>
        <taxon>Spirochaetia</taxon>
        <taxon>Leptospirales</taxon>
        <taxon>Leptospiraceae</taxon>
        <taxon>Leptospira</taxon>
    </lineage>
</organism>
<dbReference type="Proteomes" id="UP000012329">
    <property type="component" value="Unassembled WGS sequence"/>
</dbReference>
<sequence>MKLFDHRMKKYLRVNQDNQPHKLNRILESEGLKTHIFQVFRKE</sequence>
<name>A0A829D7V3_LEPIR</name>